<proteinExistence type="inferred from homology"/>
<evidence type="ECO:0000256" key="3">
    <source>
        <dbReference type="ARBA" id="ARBA00012572"/>
    </source>
</evidence>
<dbReference type="CDD" id="cd00405">
    <property type="entry name" value="PRAI"/>
    <property type="match status" value="1"/>
</dbReference>
<dbReference type="EMBL" id="DSQF01000002">
    <property type="protein sequence ID" value="HGZ41895.1"/>
    <property type="molecule type" value="Genomic_DNA"/>
</dbReference>
<evidence type="ECO:0000313" key="11">
    <source>
        <dbReference type="EMBL" id="HGZ41895.1"/>
    </source>
</evidence>
<reference evidence="11" key="1">
    <citation type="journal article" date="2020" name="mSystems">
        <title>Genome- and Community-Level Interaction Insights into Carbon Utilization and Element Cycling Functions of Hydrothermarchaeota in Hydrothermal Sediment.</title>
        <authorList>
            <person name="Zhou Z."/>
            <person name="Liu Y."/>
            <person name="Xu W."/>
            <person name="Pan J."/>
            <person name="Luo Z.H."/>
            <person name="Li M."/>
        </authorList>
    </citation>
    <scope>NUCLEOTIDE SEQUENCE [LARGE SCALE GENOMIC DNA]</scope>
    <source>
        <strain evidence="11">SpSt-381</strain>
    </source>
</reference>
<dbReference type="AlphaFoldDB" id="A0A832MJZ6"/>
<evidence type="ECO:0000256" key="1">
    <source>
        <dbReference type="ARBA" id="ARBA00001164"/>
    </source>
</evidence>
<name>A0A832MJZ6_UNCEI</name>
<dbReference type="GO" id="GO:0004640">
    <property type="term" value="F:phosphoribosylanthranilate isomerase activity"/>
    <property type="evidence" value="ECO:0007669"/>
    <property type="project" value="UniProtKB-UniRule"/>
</dbReference>
<accession>A0A832MJZ6</accession>
<comment type="pathway">
    <text evidence="2 9">Amino-acid biosynthesis; L-tryptophan biosynthesis; L-tryptophan from chorismate: step 3/5.</text>
</comment>
<gene>
    <name evidence="9" type="primary">trpF</name>
    <name evidence="11" type="ORF">ENR23_00445</name>
</gene>
<dbReference type="Pfam" id="PF00697">
    <property type="entry name" value="PRAI"/>
    <property type="match status" value="1"/>
</dbReference>
<comment type="caution">
    <text evidence="11">The sequence shown here is derived from an EMBL/GenBank/DDBJ whole genome shotgun (WGS) entry which is preliminary data.</text>
</comment>
<keyword evidence="6 9" id="KW-0822">Tryptophan biosynthesis</keyword>
<dbReference type="PANTHER" id="PTHR42894:SF1">
    <property type="entry name" value="N-(5'-PHOSPHORIBOSYL)ANTHRANILATE ISOMERASE"/>
    <property type="match status" value="1"/>
</dbReference>
<dbReference type="InterPro" id="IPR044643">
    <property type="entry name" value="TrpF_fam"/>
</dbReference>
<dbReference type="HAMAP" id="MF_00135">
    <property type="entry name" value="PRAI"/>
    <property type="match status" value="1"/>
</dbReference>
<evidence type="ECO:0000256" key="4">
    <source>
        <dbReference type="ARBA" id="ARBA00022272"/>
    </source>
</evidence>
<evidence type="ECO:0000256" key="7">
    <source>
        <dbReference type="ARBA" id="ARBA00023141"/>
    </source>
</evidence>
<dbReference type="EC" id="5.3.1.24" evidence="3 9"/>
<dbReference type="PANTHER" id="PTHR42894">
    <property type="entry name" value="N-(5'-PHOSPHORIBOSYL)ANTHRANILATE ISOMERASE"/>
    <property type="match status" value="1"/>
</dbReference>
<dbReference type="InterPro" id="IPR001240">
    <property type="entry name" value="PRAI_dom"/>
</dbReference>
<keyword evidence="8 9" id="KW-0413">Isomerase</keyword>
<evidence type="ECO:0000256" key="5">
    <source>
        <dbReference type="ARBA" id="ARBA00022605"/>
    </source>
</evidence>
<evidence type="ECO:0000256" key="9">
    <source>
        <dbReference type="HAMAP-Rule" id="MF_00135"/>
    </source>
</evidence>
<feature type="domain" description="N-(5'phosphoribosyl) anthranilate isomerase (PRAI)" evidence="10">
    <location>
        <begin position="19"/>
        <end position="212"/>
    </location>
</feature>
<dbReference type="InterPro" id="IPR011060">
    <property type="entry name" value="RibuloseP-bd_barrel"/>
</dbReference>
<sequence length="225" mass="23646">MSAGAERWIDPERRHRTIVKVCGLTRLQDAHAARRAGADWLGFVVHGDSPRLVRPEVASNILTTLPGAVGVAVMVGVGPDEALALARRADAKRVQLHRVDPATWPADFPLPAVFAVPVTAEGLLAAPLPPAPHLVLLDADDPLRAGGTGRRVPWDAAREVAAARPTLLAGGLDGTCVEEALEAVRPAGVDASSRLESSPGIKDHAAVAAFVAAVRRWDARQPARS</sequence>
<dbReference type="InterPro" id="IPR013785">
    <property type="entry name" value="Aldolase_TIM"/>
</dbReference>
<dbReference type="Gene3D" id="3.20.20.70">
    <property type="entry name" value="Aldolase class I"/>
    <property type="match status" value="1"/>
</dbReference>
<evidence type="ECO:0000259" key="10">
    <source>
        <dbReference type="Pfam" id="PF00697"/>
    </source>
</evidence>
<comment type="similarity">
    <text evidence="9">Belongs to the TrpF family.</text>
</comment>
<evidence type="ECO:0000256" key="2">
    <source>
        <dbReference type="ARBA" id="ARBA00004664"/>
    </source>
</evidence>
<protein>
    <recommendedName>
        <fullName evidence="4 9">N-(5'-phosphoribosyl)anthranilate isomerase</fullName>
        <shortName evidence="9">PRAI</shortName>
        <ecNumber evidence="3 9">5.3.1.24</ecNumber>
    </recommendedName>
</protein>
<comment type="catalytic activity">
    <reaction evidence="1 9">
        <text>N-(5-phospho-beta-D-ribosyl)anthranilate = 1-(2-carboxyphenylamino)-1-deoxy-D-ribulose 5-phosphate</text>
        <dbReference type="Rhea" id="RHEA:21540"/>
        <dbReference type="ChEBI" id="CHEBI:18277"/>
        <dbReference type="ChEBI" id="CHEBI:58613"/>
        <dbReference type="EC" id="5.3.1.24"/>
    </reaction>
</comment>
<dbReference type="UniPathway" id="UPA00035">
    <property type="reaction ID" value="UER00042"/>
</dbReference>
<dbReference type="GO" id="GO:0000162">
    <property type="term" value="P:L-tryptophan biosynthetic process"/>
    <property type="evidence" value="ECO:0007669"/>
    <property type="project" value="UniProtKB-UniRule"/>
</dbReference>
<organism evidence="11">
    <name type="scientific">Eiseniibacteriota bacterium</name>
    <dbReference type="NCBI Taxonomy" id="2212470"/>
    <lineage>
        <taxon>Bacteria</taxon>
        <taxon>Candidatus Eiseniibacteriota</taxon>
    </lineage>
</organism>
<dbReference type="SUPFAM" id="SSF51366">
    <property type="entry name" value="Ribulose-phoshate binding barrel"/>
    <property type="match status" value="1"/>
</dbReference>
<keyword evidence="7 9" id="KW-0057">Aromatic amino acid biosynthesis</keyword>
<evidence type="ECO:0000256" key="8">
    <source>
        <dbReference type="ARBA" id="ARBA00023235"/>
    </source>
</evidence>
<keyword evidence="5 9" id="KW-0028">Amino-acid biosynthesis</keyword>
<evidence type="ECO:0000256" key="6">
    <source>
        <dbReference type="ARBA" id="ARBA00022822"/>
    </source>
</evidence>